<feature type="domain" description="DJ-1/PfpI" evidence="4">
    <location>
        <begin position="28"/>
        <end position="218"/>
    </location>
</feature>
<dbReference type="Proteomes" id="UP000054560">
    <property type="component" value="Unassembled WGS sequence"/>
</dbReference>
<evidence type="ECO:0000259" key="4">
    <source>
        <dbReference type="Pfam" id="PF01965"/>
    </source>
</evidence>
<dbReference type="GO" id="GO:0019243">
    <property type="term" value="P:methylglyoxal catabolic process to D-lactate via S-lactoyl-glutathione"/>
    <property type="evidence" value="ECO:0007669"/>
    <property type="project" value="TreeGrafter"/>
</dbReference>
<dbReference type="Pfam" id="PF01965">
    <property type="entry name" value="DJ-1_PfpI"/>
    <property type="match status" value="1"/>
</dbReference>
<sequence>MGKSILFVLTSNDKLGDTGKKTGSWLEEFAAPYELLTEAGHSVTFCTPSGEAAPVDEGSKAENFLTKLTAVWDEDEEGQKKFNSPKKLSDVSVSDYDAVFYPGGHGPVWDLADDKTSIALIEAFAQADKVVASVCHGPVVFVNTSVIQGKNVTGFSNTEEEAVGLTKVMPYLLEDKLKANGGNYSKGDDWGSHVVVDGKLITGQNPGSSEEVAKAIMKLL</sequence>
<reference evidence="5 6" key="1">
    <citation type="submission" date="2011-02" db="EMBL/GenBank/DDBJ databases">
        <title>The Genome Sequence of Sphaeroforma arctica JP610.</title>
        <authorList>
            <consortium name="The Broad Institute Genome Sequencing Platform"/>
            <person name="Russ C."/>
            <person name="Cuomo C."/>
            <person name="Young S.K."/>
            <person name="Zeng Q."/>
            <person name="Gargeya S."/>
            <person name="Alvarado L."/>
            <person name="Berlin A."/>
            <person name="Chapman S.B."/>
            <person name="Chen Z."/>
            <person name="Freedman E."/>
            <person name="Gellesch M."/>
            <person name="Goldberg J."/>
            <person name="Griggs A."/>
            <person name="Gujja S."/>
            <person name="Heilman E."/>
            <person name="Heiman D."/>
            <person name="Howarth C."/>
            <person name="Mehta T."/>
            <person name="Neiman D."/>
            <person name="Pearson M."/>
            <person name="Roberts A."/>
            <person name="Saif S."/>
            <person name="Shea T."/>
            <person name="Shenoy N."/>
            <person name="Sisk P."/>
            <person name="Stolte C."/>
            <person name="Sykes S."/>
            <person name="White J."/>
            <person name="Yandava C."/>
            <person name="Burger G."/>
            <person name="Gray M.W."/>
            <person name="Holland P.W.H."/>
            <person name="King N."/>
            <person name="Lang F.B.F."/>
            <person name="Roger A.J."/>
            <person name="Ruiz-Trillo I."/>
            <person name="Haas B."/>
            <person name="Nusbaum C."/>
            <person name="Birren B."/>
        </authorList>
    </citation>
    <scope>NUCLEOTIDE SEQUENCE [LARGE SCALE GENOMIC DNA]</scope>
    <source>
        <strain evidence="5 6">JP610</strain>
    </source>
</reference>
<proteinExistence type="inferred from homology"/>
<evidence type="ECO:0000256" key="1">
    <source>
        <dbReference type="ARBA" id="ARBA00023016"/>
    </source>
</evidence>
<evidence type="ECO:0000256" key="2">
    <source>
        <dbReference type="ARBA" id="ARBA00023239"/>
    </source>
</evidence>
<dbReference type="STRING" id="667725.A0A0L0FVC2"/>
<dbReference type="SUPFAM" id="SSF52317">
    <property type="entry name" value="Class I glutamine amidotransferase-like"/>
    <property type="match status" value="1"/>
</dbReference>
<dbReference type="Gene3D" id="3.40.50.880">
    <property type="match status" value="1"/>
</dbReference>
<dbReference type="PANTHER" id="PTHR48094">
    <property type="entry name" value="PROTEIN/NUCLEIC ACID DEGLYCASE DJ-1-RELATED"/>
    <property type="match status" value="1"/>
</dbReference>
<evidence type="ECO:0000256" key="3">
    <source>
        <dbReference type="ARBA" id="ARBA00038493"/>
    </source>
</evidence>
<dbReference type="AlphaFoldDB" id="A0A0L0FVC2"/>
<name>A0A0L0FVC2_9EUKA</name>
<dbReference type="GO" id="GO:0005737">
    <property type="term" value="C:cytoplasm"/>
    <property type="evidence" value="ECO:0007669"/>
    <property type="project" value="TreeGrafter"/>
</dbReference>
<dbReference type="InterPro" id="IPR029062">
    <property type="entry name" value="Class_I_gatase-like"/>
</dbReference>
<comment type="similarity">
    <text evidence="3">Belongs to the peptidase C56 family. HSP31-like subfamily.</text>
</comment>
<evidence type="ECO:0000313" key="6">
    <source>
        <dbReference type="Proteomes" id="UP000054560"/>
    </source>
</evidence>
<keyword evidence="6" id="KW-1185">Reference proteome</keyword>
<dbReference type="InterPro" id="IPR002818">
    <property type="entry name" value="DJ-1/PfpI"/>
</dbReference>
<gene>
    <name evidence="5" type="ORF">SARC_07082</name>
</gene>
<accession>A0A0L0FVC2</accession>
<keyword evidence="1" id="KW-0346">Stress response</keyword>
<dbReference type="RefSeq" id="XP_014154466.1">
    <property type="nucleotide sequence ID" value="XM_014298991.1"/>
</dbReference>
<evidence type="ECO:0000313" key="5">
    <source>
        <dbReference type="EMBL" id="KNC80564.1"/>
    </source>
</evidence>
<dbReference type="OrthoDB" id="543156at2759"/>
<dbReference type="GeneID" id="25907586"/>
<protein>
    <submittedName>
        <fullName evidence="5">ThiJ/PfpI family protein</fullName>
    </submittedName>
</protein>
<keyword evidence="2" id="KW-0456">Lyase</keyword>
<dbReference type="eggNOG" id="ENOG502RZ3Y">
    <property type="taxonomic scope" value="Eukaryota"/>
</dbReference>
<dbReference type="GO" id="GO:0019172">
    <property type="term" value="F:glyoxalase III activity"/>
    <property type="evidence" value="ECO:0007669"/>
    <property type="project" value="TreeGrafter"/>
</dbReference>
<dbReference type="PANTHER" id="PTHR48094:SF11">
    <property type="entry name" value="GLUTATHIONE-INDEPENDENT GLYOXALASE HSP31-RELATED"/>
    <property type="match status" value="1"/>
</dbReference>
<organism evidence="5 6">
    <name type="scientific">Sphaeroforma arctica JP610</name>
    <dbReference type="NCBI Taxonomy" id="667725"/>
    <lineage>
        <taxon>Eukaryota</taxon>
        <taxon>Ichthyosporea</taxon>
        <taxon>Ichthyophonida</taxon>
        <taxon>Sphaeroforma</taxon>
    </lineage>
</organism>
<dbReference type="CDD" id="cd03141">
    <property type="entry name" value="GATase1_Hsp31_like"/>
    <property type="match status" value="1"/>
</dbReference>
<dbReference type="EMBL" id="KQ242135">
    <property type="protein sequence ID" value="KNC80564.1"/>
    <property type="molecule type" value="Genomic_DNA"/>
</dbReference>
<dbReference type="InterPro" id="IPR050325">
    <property type="entry name" value="Prot/Nucl_acid_deglycase"/>
</dbReference>